<dbReference type="OrthoDB" id="6591467at2759"/>
<accession>A0A8B7PGS1</accession>
<evidence type="ECO:0000313" key="2">
    <source>
        <dbReference type="Proteomes" id="UP000694843"/>
    </source>
</evidence>
<evidence type="ECO:0000313" key="3">
    <source>
        <dbReference type="RefSeq" id="XP_018024762.1"/>
    </source>
</evidence>
<organism evidence="2 3">
    <name type="scientific">Hyalella azteca</name>
    <name type="common">Amphipod</name>
    <dbReference type="NCBI Taxonomy" id="294128"/>
    <lineage>
        <taxon>Eukaryota</taxon>
        <taxon>Metazoa</taxon>
        <taxon>Ecdysozoa</taxon>
        <taxon>Arthropoda</taxon>
        <taxon>Crustacea</taxon>
        <taxon>Multicrustacea</taxon>
        <taxon>Malacostraca</taxon>
        <taxon>Eumalacostraca</taxon>
        <taxon>Peracarida</taxon>
        <taxon>Amphipoda</taxon>
        <taxon>Senticaudata</taxon>
        <taxon>Talitrida</taxon>
        <taxon>Talitroidea</taxon>
        <taxon>Hyalellidae</taxon>
        <taxon>Hyalella</taxon>
    </lineage>
</organism>
<evidence type="ECO:0000256" key="1">
    <source>
        <dbReference type="SAM" id="MobiDB-lite"/>
    </source>
</evidence>
<dbReference type="Proteomes" id="UP000694843">
    <property type="component" value="Unplaced"/>
</dbReference>
<sequence>MAQDCHGRSQQNLEAVRDCISEEMTCSPAAISGTFGAKVAVRRNGTSDVKIILTARLPGGRFLPHAGEARATQVQRGSHVCEVTEVALRVPVSVPGLRGCSAALTHPTLPRNAPPGSEHHSSTQRHKRSATEDASLAQRRRSIIAALDAYFGFGDSSPRAVRDLMAGEMDSEKEKHSGKKDLIHGTMEMEEKDFKDIDKGTKNMPMIVLTEDSNFEKTMDEKESKKMKAMVDHMLQDMMHSNLMNNFQQREKIPSVMSGHMSDIMHGFEHPMMRGLKDTRPPPITKSNVDVIKESSLQDASLRLGAEFATSNVASETQNSFQEIGSDGFETAEEGGVAPETEGHEPHFTTLEVALGPAILPLNPPEGYFVPFIPRKAFGVANGVSRPPHGHASFYLHRPAGLVDVPNSPAFGFLFSGQSRSPDTAVDEAKADAF</sequence>
<name>A0A8B7PGS1_HYAAZ</name>
<reference evidence="3" key="1">
    <citation type="submission" date="2025-08" db="UniProtKB">
        <authorList>
            <consortium name="RefSeq"/>
        </authorList>
    </citation>
    <scope>IDENTIFICATION</scope>
    <source>
        <tissue evidence="3">Whole organism</tissue>
    </source>
</reference>
<feature type="region of interest" description="Disordered" evidence="1">
    <location>
        <begin position="105"/>
        <end position="136"/>
    </location>
</feature>
<dbReference type="GeneID" id="108680453"/>
<proteinExistence type="predicted"/>
<keyword evidence="2" id="KW-1185">Reference proteome</keyword>
<protein>
    <submittedName>
        <fullName evidence="3">Uncharacterized protein LOC108680453</fullName>
    </submittedName>
</protein>
<dbReference type="AlphaFoldDB" id="A0A8B7PGS1"/>
<dbReference type="RefSeq" id="XP_018024762.1">
    <property type="nucleotide sequence ID" value="XM_018169273.2"/>
</dbReference>
<dbReference type="KEGG" id="hazt:108680453"/>
<gene>
    <name evidence="3" type="primary">LOC108680453</name>
</gene>